<sequence>MQGRRVEVWFVLGLLLSGCDRAAEAELAGMRAELAATSTLLKEQGQRIETLTVELEKARAERAACEADRSRPVRTGSDPWADPSDPASAILDEVRPTLTATCADGTCVVKRSELDAFLANPAAMARQVRVVPAVEDGKPAGLKLFAIRAESLLARVGFKNGDVVRTIAGFDVSDADAAMSAYAELRKLDRWTIAGVRKGAPFEVTIVFE</sequence>
<reference evidence="2" key="1">
    <citation type="submission" date="2022-11" db="EMBL/GenBank/DDBJ databases">
        <title>Minimal conservation of predation-associated metabolite biosynthetic gene clusters underscores biosynthetic potential of Myxococcota including descriptions for ten novel species: Archangium lansinium sp. nov., Myxococcus landrumus sp. nov., Nannocystis bai.</title>
        <authorList>
            <person name="Ahearne A."/>
            <person name="Stevens C."/>
            <person name="Dowd S."/>
        </authorList>
    </citation>
    <scope>NUCLEOTIDE SEQUENCE</scope>
    <source>
        <strain evidence="2">Fl3</strain>
    </source>
</reference>
<dbReference type="EMBL" id="CP114040">
    <property type="protein sequence ID" value="WAS98099.1"/>
    <property type="molecule type" value="Genomic_DNA"/>
</dbReference>
<proteinExistence type="predicted"/>
<accession>A0ABY7HFN1</accession>
<evidence type="ECO:0000313" key="3">
    <source>
        <dbReference type="Proteomes" id="UP001164459"/>
    </source>
</evidence>
<dbReference type="PROSITE" id="PS51257">
    <property type="entry name" value="PROKAR_LIPOPROTEIN"/>
    <property type="match status" value="1"/>
</dbReference>
<protein>
    <recommendedName>
        <fullName evidence="4">PDZ domain-containing protein</fullName>
    </recommendedName>
</protein>
<dbReference type="SUPFAM" id="SSF50156">
    <property type="entry name" value="PDZ domain-like"/>
    <property type="match status" value="1"/>
</dbReference>
<dbReference type="RefSeq" id="WP_269040465.1">
    <property type="nucleotide sequence ID" value="NZ_CP114040.1"/>
</dbReference>
<gene>
    <name evidence="2" type="ORF">O0S08_18325</name>
</gene>
<dbReference type="Proteomes" id="UP001164459">
    <property type="component" value="Chromosome"/>
</dbReference>
<evidence type="ECO:0000256" key="1">
    <source>
        <dbReference type="SAM" id="MobiDB-lite"/>
    </source>
</evidence>
<organism evidence="2 3">
    <name type="scientific">Nannocystis punicea</name>
    <dbReference type="NCBI Taxonomy" id="2995304"/>
    <lineage>
        <taxon>Bacteria</taxon>
        <taxon>Pseudomonadati</taxon>
        <taxon>Myxococcota</taxon>
        <taxon>Polyangia</taxon>
        <taxon>Nannocystales</taxon>
        <taxon>Nannocystaceae</taxon>
        <taxon>Nannocystis</taxon>
    </lineage>
</organism>
<feature type="region of interest" description="Disordered" evidence="1">
    <location>
        <begin position="66"/>
        <end position="87"/>
    </location>
</feature>
<evidence type="ECO:0000313" key="2">
    <source>
        <dbReference type="EMBL" id="WAS98099.1"/>
    </source>
</evidence>
<dbReference type="Gene3D" id="2.30.42.10">
    <property type="match status" value="1"/>
</dbReference>
<evidence type="ECO:0008006" key="4">
    <source>
        <dbReference type="Google" id="ProtNLM"/>
    </source>
</evidence>
<keyword evidence="3" id="KW-1185">Reference proteome</keyword>
<dbReference type="InterPro" id="IPR036034">
    <property type="entry name" value="PDZ_sf"/>
</dbReference>
<name>A0ABY7HFN1_9BACT</name>